<evidence type="ECO:0000256" key="3">
    <source>
        <dbReference type="ARBA" id="ARBA00022723"/>
    </source>
</evidence>
<dbReference type="Gene3D" id="3.60.15.10">
    <property type="entry name" value="Ribonuclease Z/Hydroxyacylglutathione hydrolase-like"/>
    <property type="match status" value="1"/>
</dbReference>
<feature type="active site" description="Proton acceptor" evidence="10">
    <location>
        <position position="366"/>
    </location>
</feature>
<evidence type="ECO:0000256" key="8">
    <source>
        <dbReference type="ARBA" id="ARBA00022884"/>
    </source>
</evidence>
<feature type="domain" description="Metallo-beta-lactamase" evidence="13">
    <location>
        <begin position="17"/>
        <end position="192"/>
    </location>
</feature>
<dbReference type="InterPro" id="IPR042173">
    <property type="entry name" value="RNase_J_2"/>
</dbReference>
<dbReference type="InterPro" id="IPR001279">
    <property type="entry name" value="Metallo-B-lactamas"/>
</dbReference>
<dbReference type="Gene3D" id="3.10.20.580">
    <property type="match status" value="1"/>
</dbReference>
<comment type="cofactor">
    <cofactor evidence="12">
        <name>Zn(2+)</name>
        <dbReference type="ChEBI" id="CHEBI:29105"/>
    </cofactor>
    <text evidence="12">Binds 2 Zn(2+) ions per subunit. It is not clear if Zn(2+) or Mg(2+) is physiologically important.</text>
</comment>
<dbReference type="HAMAP" id="MF_01491">
    <property type="entry name" value="RNase_J_bact"/>
    <property type="match status" value="1"/>
</dbReference>
<dbReference type="GO" id="GO:0005737">
    <property type="term" value="C:cytoplasm"/>
    <property type="evidence" value="ECO:0007669"/>
    <property type="project" value="UniProtKB-SubCell"/>
</dbReference>
<feature type="binding site" evidence="12">
    <location>
        <position position="442"/>
    </location>
    <ligand>
        <name>Ca(2+)</name>
        <dbReference type="ChEBI" id="CHEBI:29108"/>
    </ligand>
</feature>
<feature type="binding site" evidence="12">
    <location>
        <position position="75"/>
    </location>
    <ligand>
        <name>Zn(2+)</name>
        <dbReference type="ChEBI" id="CHEBI:29105"/>
        <label>1</label>
        <note>catalytic</note>
    </ligand>
</feature>
<organism evidence="14 15">
    <name type="scientific">Candidatus Shapirobacteria bacterium CG03_land_8_20_14_0_80_40_19</name>
    <dbReference type="NCBI Taxonomy" id="1974880"/>
    <lineage>
        <taxon>Bacteria</taxon>
        <taxon>Candidatus Shapironibacteriota</taxon>
    </lineage>
</organism>
<keyword evidence="5 9" id="KW-0378">Hydrolase</keyword>
<keyword evidence="2 9" id="KW-0540">Nuclease</keyword>
<dbReference type="NCBIfam" id="TIGR00649">
    <property type="entry name" value="MG423"/>
    <property type="match status" value="1"/>
</dbReference>
<feature type="binding site" evidence="12">
    <location>
        <position position="47"/>
    </location>
    <ligand>
        <name>Ca(2+)</name>
        <dbReference type="ChEBI" id="CHEBI:29108"/>
    </ligand>
</feature>
<evidence type="ECO:0000256" key="5">
    <source>
        <dbReference type="ARBA" id="ARBA00022801"/>
    </source>
</evidence>
<dbReference type="PANTHER" id="PTHR43694:SF1">
    <property type="entry name" value="RIBONUCLEASE J"/>
    <property type="match status" value="1"/>
</dbReference>
<dbReference type="InterPro" id="IPR055132">
    <property type="entry name" value="RNase_J_b_CASP"/>
</dbReference>
<keyword evidence="1 9" id="KW-0963">Cytoplasm</keyword>
<sequence length="551" mass="61539">MKNYLKIISLGGFGNVTKNMYVYETEKDIIIVDCGVGFPEEEMLGVDLVIPDISYLLPKKDKIRALFLSHGHDDHIGALPYLLPKLPDRLPIFAPRWAKGLVEDKLSEFGMIPNIEEVTEGKRVRVSDFSVEFIKVTHSIPDTLHLIIETPIGRIYHAADFKLDLSPVMGSPANQDLIRQVGEKGVLCLLSDCLNAENLGFTPPEAKLEEVWEREISDCPGKFMVTTMSSNISRLKQAIDVSLKHGRKIVLVGRSIEKNTLLAQKLKYFSYPKETFIPKKIINRFPPNSLTLLVAGSQGQVGSAMERLVNGEIEEIKIKPGDKVVFSSDSIPGNEIPIYNLIDNIYRLGAEVAYSDASGPLHVSGHGSQGDLGKLMELLKPKYLIPIGGNYRHMVAYRRLAEKNGFKRNQVIILDGGNTVIFRQDGSLDLKEKIAVGQVMVDALGVGDVGNVVLRDRQILAEEGVVVAILPISQQSHKLEDEPEVISRGFVYIKENFELLNEAREGVKKMFKSQGLSDHRLIRQNVQGFLEKFFFDKTGRRPMVLVVIIEI</sequence>
<dbReference type="InterPro" id="IPR004613">
    <property type="entry name" value="RNase_J"/>
</dbReference>
<dbReference type="Pfam" id="PF07521">
    <property type="entry name" value="RMMBL"/>
    <property type="match status" value="1"/>
</dbReference>
<dbReference type="Gene3D" id="3.40.50.10710">
    <property type="entry name" value="Metallo-hydrolase/oxidoreductase"/>
    <property type="match status" value="1"/>
</dbReference>
<comment type="function">
    <text evidence="9">An RNase that has 5'-3' exonuclease and possibly endonuclease activity. Involved in maturation of rRNA and in some organisms also mRNA maturation and/or decay.</text>
</comment>
<evidence type="ECO:0000256" key="7">
    <source>
        <dbReference type="ARBA" id="ARBA00022839"/>
    </source>
</evidence>
<dbReference type="Pfam" id="PF22505">
    <property type="entry name" value="RNase_J_b_CASP"/>
    <property type="match status" value="1"/>
</dbReference>
<proteinExistence type="inferred from homology"/>
<evidence type="ECO:0000256" key="1">
    <source>
        <dbReference type="ARBA" id="ARBA00022490"/>
    </source>
</evidence>
<dbReference type="EC" id="3.1.-.-" evidence="9"/>
<feature type="binding site" evidence="12">
    <location>
        <position position="70"/>
    </location>
    <ligand>
        <name>Zn(2+)</name>
        <dbReference type="ChEBI" id="CHEBI:29105"/>
        <label>1</label>
        <note>catalytic</note>
    </ligand>
</feature>
<feature type="binding site" evidence="12">
    <location>
        <position position="45"/>
    </location>
    <ligand>
        <name>Ca(2+)</name>
        <dbReference type="ChEBI" id="CHEBI:29108"/>
    </ligand>
</feature>
<keyword evidence="9" id="KW-0698">rRNA processing</keyword>
<evidence type="ECO:0000256" key="9">
    <source>
        <dbReference type="HAMAP-Rule" id="MF_01491"/>
    </source>
</evidence>
<comment type="subunit">
    <text evidence="9">Homodimer, may be a subunit of the RNA degradosome.</text>
</comment>
<keyword evidence="6 12" id="KW-0862">Zinc</keyword>
<dbReference type="InterPro" id="IPR011108">
    <property type="entry name" value="RMMBL"/>
</dbReference>
<evidence type="ECO:0000313" key="14">
    <source>
        <dbReference type="EMBL" id="PIV02048.1"/>
    </source>
</evidence>
<feature type="active site" description="Proton donor" evidence="10">
    <location>
        <position position="192"/>
    </location>
</feature>
<dbReference type="EMBL" id="PEVD01000009">
    <property type="protein sequence ID" value="PIV02048.1"/>
    <property type="molecule type" value="Genomic_DNA"/>
</dbReference>
<feature type="binding site" evidence="12">
    <location>
        <position position="72"/>
    </location>
    <ligand>
        <name>Zn(2+)</name>
        <dbReference type="ChEBI" id="CHEBI:29105"/>
        <label>1</label>
        <note>catalytic</note>
    </ligand>
</feature>
<dbReference type="GO" id="GO:0008270">
    <property type="term" value="F:zinc ion binding"/>
    <property type="evidence" value="ECO:0007669"/>
    <property type="project" value="InterPro"/>
</dbReference>
<dbReference type="Proteomes" id="UP000230399">
    <property type="component" value="Unassembled WGS sequence"/>
</dbReference>
<evidence type="ECO:0000256" key="10">
    <source>
        <dbReference type="PIRSR" id="PIRSR004803-1"/>
    </source>
</evidence>
<evidence type="ECO:0000256" key="12">
    <source>
        <dbReference type="PIRSR" id="PIRSR004803-3"/>
    </source>
</evidence>
<dbReference type="CDD" id="cd07714">
    <property type="entry name" value="RNaseJ_MBL-fold"/>
    <property type="match status" value="1"/>
</dbReference>
<dbReference type="GO" id="GO:0006364">
    <property type="term" value="P:rRNA processing"/>
    <property type="evidence" value="ECO:0007669"/>
    <property type="project" value="UniProtKB-UniRule"/>
</dbReference>
<reference evidence="15" key="1">
    <citation type="submission" date="2017-09" db="EMBL/GenBank/DDBJ databases">
        <title>Depth-based differentiation of microbial function through sediment-hosted aquifers and enrichment of novel symbionts in the deep terrestrial subsurface.</title>
        <authorList>
            <person name="Probst A.J."/>
            <person name="Ladd B."/>
            <person name="Jarett J.K."/>
            <person name="Geller-Mcgrath D.E."/>
            <person name="Sieber C.M.K."/>
            <person name="Emerson J.B."/>
            <person name="Anantharaman K."/>
            <person name="Thomas B.C."/>
            <person name="Malmstrom R."/>
            <person name="Stieglmeier M."/>
            <person name="Klingl A."/>
            <person name="Woyke T."/>
            <person name="Ryan C.M."/>
            <person name="Banfield J.F."/>
        </authorList>
    </citation>
    <scope>NUCLEOTIDE SEQUENCE [LARGE SCALE GENOMIC DNA]</scope>
</reference>
<dbReference type="Pfam" id="PF17770">
    <property type="entry name" value="RNase_J_C"/>
    <property type="match status" value="1"/>
</dbReference>
<dbReference type="PIRSF" id="PIRSF004803">
    <property type="entry name" value="RnjA"/>
    <property type="match status" value="1"/>
</dbReference>
<dbReference type="GO" id="GO:0004521">
    <property type="term" value="F:RNA endonuclease activity"/>
    <property type="evidence" value="ECO:0007669"/>
    <property type="project" value="UniProtKB-UniRule"/>
</dbReference>
<dbReference type="InterPro" id="IPR030854">
    <property type="entry name" value="RNase_J_bac"/>
</dbReference>
<accession>A0A2M7BG22</accession>
<evidence type="ECO:0000259" key="13">
    <source>
        <dbReference type="SMART" id="SM00849"/>
    </source>
</evidence>
<evidence type="ECO:0000256" key="11">
    <source>
        <dbReference type="PIRSR" id="PIRSR004803-2"/>
    </source>
</evidence>
<dbReference type="InterPro" id="IPR036866">
    <property type="entry name" value="RibonucZ/Hydroxyglut_hydro"/>
</dbReference>
<feature type="binding site" evidence="11">
    <location>
        <begin position="229"/>
        <end position="231"/>
    </location>
    <ligand>
        <name>substrate</name>
    </ligand>
</feature>
<feature type="binding site" evidence="12">
    <location>
        <position position="74"/>
    </location>
    <ligand>
        <name>Zn(2+)</name>
        <dbReference type="ChEBI" id="CHEBI:29105"/>
        <label>1</label>
        <note>catalytic</note>
    </ligand>
</feature>
<evidence type="ECO:0000256" key="2">
    <source>
        <dbReference type="ARBA" id="ARBA00022722"/>
    </source>
</evidence>
<evidence type="ECO:0000256" key="4">
    <source>
        <dbReference type="ARBA" id="ARBA00022759"/>
    </source>
</evidence>
<evidence type="ECO:0000313" key="15">
    <source>
        <dbReference type="Proteomes" id="UP000230399"/>
    </source>
</evidence>
<dbReference type="InterPro" id="IPR041636">
    <property type="entry name" value="RNase_J_C"/>
</dbReference>
<comment type="similarity">
    <text evidence="9">Belongs to the metallo-beta-lactamase superfamily. RNA-metabolizing metallo-beta-lactamase-like family. Bacterial RNase J subfamily.</text>
</comment>
<dbReference type="SUPFAM" id="SSF56281">
    <property type="entry name" value="Metallo-hydrolase/oxidoreductase"/>
    <property type="match status" value="1"/>
</dbReference>
<keyword evidence="3 12" id="KW-0479">Metal-binding</keyword>
<keyword evidence="7 9" id="KW-0269">Exonuclease</keyword>
<gene>
    <name evidence="9" type="primary">rnj</name>
    <name evidence="14" type="ORF">COS55_00480</name>
</gene>
<dbReference type="AlphaFoldDB" id="A0A2M7BG22"/>
<keyword evidence="4 9" id="KW-0255">Endonuclease</keyword>
<feature type="binding site" evidence="12">
    <location>
        <position position="160"/>
    </location>
    <ligand>
        <name>Zn(2+)</name>
        <dbReference type="ChEBI" id="CHEBI:29105"/>
        <label>1</label>
        <note>catalytic</note>
    </ligand>
</feature>
<dbReference type="Pfam" id="PF00753">
    <property type="entry name" value="Lactamase_B"/>
    <property type="match status" value="1"/>
</dbReference>
<protein>
    <recommendedName>
        <fullName evidence="9">Ribonuclease J</fullName>
        <shortName evidence="9">RNase J</shortName>
        <ecNumber evidence="9">3.1.-.-</ecNumber>
    </recommendedName>
</protein>
<dbReference type="SMART" id="SM00849">
    <property type="entry name" value="Lactamase_B"/>
    <property type="match status" value="1"/>
</dbReference>
<keyword evidence="12" id="KW-0106">Calcium</keyword>
<feature type="binding site" evidence="12">
    <location>
        <position position="138"/>
    </location>
    <ligand>
        <name>Zn(2+)</name>
        <dbReference type="ChEBI" id="CHEBI:29105"/>
        <label>1</label>
        <note>catalytic</note>
    </ligand>
</feature>
<comment type="caution">
    <text evidence="14">The sequence shown here is derived from an EMBL/GenBank/DDBJ whole genome shotgun (WGS) entry which is preliminary data.</text>
</comment>
<name>A0A2M7BG22_9BACT</name>
<feature type="binding site" evidence="9 11">
    <location>
        <begin position="362"/>
        <end position="366"/>
    </location>
    <ligand>
        <name>substrate</name>
    </ligand>
</feature>
<comment type="subcellular location">
    <subcellularLocation>
        <location evidence="9">Cytoplasm</location>
    </subcellularLocation>
</comment>
<dbReference type="GO" id="GO:0004534">
    <property type="term" value="F:5'-3' RNA exonuclease activity"/>
    <property type="evidence" value="ECO:0007669"/>
    <property type="project" value="UniProtKB-UniRule"/>
</dbReference>
<keyword evidence="8 9" id="KW-0694">RNA-binding</keyword>
<dbReference type="PANTHER" id="PTHR43694">
    <property type="entry name" value="RIBONUCLEASE J"/>
    <property type="match status" value="1"/>
</dbReference>
<dbReference type="GO" id="GO:0003723">
    <property type="term" value="F:RNA binding"/>
    <property type="evidence" value="ECO:0007669"/>
    <property type="project" value="UniProtKB-UniRule"/>
</dbReference>
<evidence type="ECO:0000256" key="6">
    <source>
        <dbReference type="ARBA" id="ARBA00022833"/>
    </source>
</evidence>
<comment type="cofactor">
    <cofactor evidence="12">
        <name>Ca(2+)</name>
        <dbReference type="ChEBI" id="CHEBI:29108"/>
    </cofactor>
    <text evidence="12">Binds 1 Ca(2+) cation per subunit. Seen in 1 crystal structure, it is not clear if it is physiologically important.</text>
</comment>